<reference evidence="2" key="1">
    <citation type="journal article" date="2019" name="Environ. Microbiol.">
        <title>Fungal ecological strategies reflected in gene transcription - a case study of two litter decomposers.</title>
        <authorList>
            <person name="Barbi F."/>
            <person name="Kohler A."/>
            <person name="Barry K."/>
            <person name="Baskaran P."/>
            <person name="Daum C."/>
            <person name="Fauchery L."/>
            <person name="Ihrmark K."/>
            <person name="Kuo A."/>
            <person name="LaButti K."/>
            <person name="Lipzen A."/>
            <person name="Morin E."/>
            <person name="Grigoriev I.V."/>
            <person name="Henrissat B."/>
            <person name="Lindahl B."/>
            <person name="Martin F."/>
        </authorList>
    </citation>
    <scope>NUCLEOTIDE SEQUENCE</scope>
    <source>
        <strain evidence="2">JB14</strain>
    </source>
</reference>
<dbReference type="Proteomes" id="UP000799118">
    <property type="component" value="Unassembled WGS sequence"/>
</dbReference>
<gene>
    <name evidence="2" type="ORF">BT96DRAFT_991013</name>
</gene>
<keyword evidence="3" id="KW-1185">Reference proteome</keyword>
<organism evidence="2 3">
    <name type="scientific">Gymnopus androsaceus JB14</name>
    <dbReference type="NCBI Taxonomy" id="1447944"/>
    <lineage>
        <taxon>Eukaryota</taxon>
        <taxon>Fungi</taxon>
        <taxon>Dikarya</taxon>
        <taxon>Basidiomycota</taxon>
        <taxon>Agaricomycotina</taxon>
        <taxon>Agaricomycetes</taxon>
        <taxon>Agaricomycetidae</taxon>
        <taxon>Agaricales</taxon>
        <taxon>Marasmiineae</taxon>
        <taxon>Omphalotaceae</taxon>
        <taxon>Gymnopus</taxon>
    </lineage>
</organism>
<keyword evidence="1" id="KW-0732">Signal</keyword>
<proteinExistence type="predicted"/>
<evidence type="ECO:0000313" key="3">
    <source>
        <dbReference type="Proteomes" id="UP000799118"/>
    </source>
</evidence>
<evidence type="ECO:0008006" key="4">
    <source>
        <dbReference type="Google" id="ProtNLM"/>
    </source>
</evidence>
<sequence length="131" mass="13983">MVRIISPAAILAALSLTTVTLAVSTPTPGLISSILGFLSDVEQALVSQMSHSTLKGQTPWNGGKPGWCYSSGTPCWSTQPEGLEYLRNSEESWVVKCIQCPSGTSGSGYTETFSNLTCATQASDYITLWTR</sequence>
<protein>
    <recommendedName>
        <fullName evidence="4">CBM1 domain-containing protein</fullName>
    </recommendedName>
</protein>
<accession>A0A6A4HTN4</accession>
<feature type="chain" id="PRO_5025681724" description="CBM1 domain-containing protein" evidence="1">
    <location>
        <begin position="23"/>
        <end position="131"/>
    </location>
</feature>
<dbReference type="EMBL" id="ML769433">
    <property type="protein sequence ID" value="KAE9402562.1"/>
    <property type="molecule type" value="Genomic_DNA"/>
</dbReference>
<dbReference type="AlphaFoldDB" id="A0A6A4HTN4"/>
<evidence type="ECO:0000256" key="1">
    <source>
        <dbReference type="SAM" id="SignalP"/>
    </source>
</evidence>
<evidence type="ECO:0000313" key="2">
    <source>
        <dbReference type="EMBL" id="KAE9402562.1"/>
    </source>
</evidence>
<feature type="signal peptide" evidence="1">
    <location>
        <begin position="1"/>
        <end position="22"/>
    </location>
</feature>
<name>A0A6A4HTN4_9AGAR</name>